<evidence type="ECO:0000256" key="5">
    <source>
        <dbReference type="ARBA" id="ARBA00022692"/>
    </source>
</evidence>
<evidence type="ECO:0000313" key="10">
    <source>
        <dbReference type="EMBL" id="WWX24129.1"/>
    </source>
</evidence>
<evidence type="ECO:0000313" key="11">
    <source>
        <dbReference type="Proteomes" id="UP001385389"/>
    </source>
</evidence>
<evidence type="ECO:0000256" key="4">
    <source>
        <dbReference type="ARBA" id="ARBA00022679"/>
    </source>
</evidence>
<dbReference type="EMBL" id="CP146609">
    <property type="protein sequence ID" value="WWX24129.1"/>
    <property type="molecule type" value="Genomic_DNA"/>
</dbReference>
<gene>
    <name evidence="10" type="ORF">V8V93_07935</name>
</gene>
<dbReference type="InterPro" id="IPR038731">
    <property type="entry name" value="RgtA/B/C-like"/>
</dbReference>
<evidence type="ECO:0000256" key="6">
    <source>
        <dbReference type="ARBA" id="ARBA00022989"/>
    </source>
</evidence>
<keyword evidence="2" id="KW-1003">Cell membrane</keyword>
<evidence type="ECO:0000256" key="2">
    <source>
        <dbReference type="ARBA" id="ARBA00022475"/>
    </source>
</evidence>
<dbReference type="Proteomes" id="UP001385389">
    <property type="component" value="Chromosome"/>
</dbReference>
<sequence length="530" mass="59665">MPVMTTPRDTYSPRLDVLAFFIILASFLVRYWFVASGQLNLVQDEAQYWDWIRRPQLSYYSKGPLIAWIISLWTWVFGNTELGVRFGSILGMTGIQAALYVGVSRVWREHRLAVFVLFAAATMPLLNGLGILATTDCPLIFFWTVAFFALAAATRHDPDRPVSNLPFIILGLCMAVGILAKYMMLTFLAVALIYAVILQFRGQLPKRFWARFLIAGVIGSAAGLAPIVIWNMDNGWVAYKHVAKLTSGVGGSDWLPDRIGPFFEMLGAQIGLLAPWWFWFILAATPAAVRKAWVGPVGRFDAGYRRDLLSVLFFWPLWGIITFKALFSKVEANWTAAAFGTAAILAGLAFKAWWDAPARKTRGRAIMAGVTAILALTIFVSPLLPLPDSMNITLRLKGWADLGRKVDDVINTEFDDPSRVFAMSDNYGFTSELAFYLKGQPFTFCTWSEDRRMNQYDLWPAPGKDKLGWGAVMVRKRFRKSPVPELNKMFEYVSEPIFYSSSFKGGKGRKFTIIVCKGFTGYWPRHSGRF</sequence>
<protein>
    <submittedName>
        <fullName evidence="10">Glycosyltransferase family 39 protein</fullName>
        <ecNumber evidence="10">2.4.-.-</ecNumber>
    </submittedName>
</protein>
<evidence type="ECO:0000256" key="3">
    <source>
        <dbReference type="ARBA" id="ARBA00022676"/>
    </source>
</evidence>
<feature type="domain" description="Glycosyltransferase RgtA/B/C/D-like" evidence="9">
    <location>
        <begin position="62"/>
        <end position="230"/>
    </location>
</feature>
<proteinExistence type="predicted"/>
<feature type="transmembrane region" description="Helical" evidence="8">
    <location>
        <begin position="365"/>
        <end position="384"/>
    </location>
</feature>
<keyword evidence="11" id="KW-1185">Reference proteome</keyword>
<dbReference type="InterPro" id="IPR050297">
    <property type="entry name" value="LipidA_mod_glycosyltrf_83"/>
</dbReference>
<evidence type="ECO:0000256" key="7">
    <source>
        <dbReference type="ARBA" id="ARBA00023136"/>
    </source>
</evidence>
<reference evidence="10 11" key="1">
    <citation type="submission" date="2024-03" db="EMBL/GenBank/DDBJ databases">
        <title>Phenotype and Genome Characterization of a Sulfate-Reducing Bacterium Pseudodesulfovibrio sp. strain 5S69, isolated from Petroleum Reservoir in Tatarstan (Russia).</title>
        <authorList>
            <person name="Bidzhieva S.K."/>
            <person name="Kadnikov V."/>
            <person name="Tourova T.P."/>
            <person name="Samigullina S.R."/>
            <person name="Sokolova D.S."/>
            <person name="Poltaraus A.B."/>
            <person name="Avtukh A.N."/>
            <person name="Tereshina V.M."/>
            <person name="Mardanov A.V."/>
            <person name="Nazina T.N."/>
        </authorList>
    </citation>
    <scope>NUCLEOTIDE SEQUENCE [LARGE SCALE GENOMIC DNA]</scope>
    <source>
        <strain evidence="10 11">5S69</strain>
    </source>
</reference>
<feature type="transmembrane region" description="Helical" evidence="8">
    <location>
        <begin position="308"/>
        <end position="327"/>
    </location>
</feature>
<feature type="transmembrane region" description="Helical" evidence="8">
    <location>
        <begin position="89"/>
        <end position="107"/>
    </location>
</feature>
<evidence type="ECO:0000256" key="8">
    <source>
        <dbReference type="SAM" id="Phobius"/>
    </source>
</evidence>
<feature type="transmembrane region" description="Helical" evidence="8">
    <location>
        <begin position="208"/>
        <end position="230"/>
    </location>
</feature>
<comment type="subcellular location">
    <subcellularLocation>
        <location evidence="1">Cell membrane</location>
        <topology evidence="1">Multi-pass membrane protein</topology>
    </subcellularLocation>
</comment>
<feature type="transmembrane region" description="Helical" evidence="8">
    <location>
        <begin position="333"/>
        <end position="353"/>
    </location>
</feature>
<keyword evidence="4 10" id="KW-0808">Transferase</keyword>
<dbReference type="Pfam" id="PF13231">
    <property type="entry name" value="PMT_2"/>
    <property type="match status" value="1"/>
</dbReference>
<keyword evidence="5 8" id="KW-0812">Transmembrane</keyword>
<dbReference type="PANTHER" id="PTHR33908:SF11">
    <property type="entry name" value="MEMBRANE PROTEIN"/>
    <property type="match status" value="1"/>
</dbReference>
<dbReference type="RefSeq" id="WP_338669822.1">
    <property type="nucleotide sequence ID" value="NZ_CP146609.1"/>
</dbReference>
<keyword evidence="3 10" id="KW-0328">Glycosyltransferase</keyword>
<feature type="transmembrane region" description="Helical" evidence="8">
    <location>
        <begin position="15"/>
        <end position="33"/>
    </location>
</feature>
<accession>A0ABZ2IZL5</accession>
<evidence type="ECO:0000256" key="1">
    <source>
        <dbReference type="ARBA" id="ARBA00004651"/>
    </source>
</evidence>
<name>A0ABZ2IZL5_9BACT</name>
<feature type="transmembrane region" description="Helical" evidence="8">
    <location>
        <begin position="266"/>
        <end position="287"/>
    </location>
</feature>
<feature type="transmembrane region" description="Helical" evidence="8">
    <location>
        <begin position="59"/>
        <end position="77"/>
    </location>
</feature>
<keyword evidence="6 8" id="KW-1133">Transmembrane helix</keyword>
<dbReference type="EC" id="2.4.-.-" evidence="10"/>
<dbReference type="GO" id="GO:0016757">
    <property type="term" value="F:glycosyltransferase activity"/>
    <property type="evidence" value="ECO:0007669"/>
    <property type="project" value="UniProtKB-KW"/>
</dbReference>
<dbReference type="PANTHER" id="PTHR33908">
    <property type="entry name" value="MANNOSYLTRANSFERASE YKCB-RELATED"/>
    <property type="match status" value="1"/>
</dbReference>
<organism evidence="10 11">
    <name type="scientific">Pseudodesulfovibrio methanolicus</name>
    <dbReference type="NCBI Taxonomy" id="3126690"/>
    <lineage>
        <taxon>Bacteria</taxon>
        <taxon>Pseudomonadati</taxon>
        <taxon>Thermodesulfobacteriota</taxon>
        <taxon>Desulfovibrionia</taxon>
        <taxon>Desulfovibrionales</taxon>
        <taxon>Desulfovibrionaceae</taxon>
    </lineage>
</organism>
<evidence type="ECO:0000259" key="9">
    <source>
        <dbReference type="Pfam" id="PF13231"/>
    </source>
</evidence>
<feature type="transmembrane region" description="Helical" evidence="8">
    <location>
        <begin position="167"/>
        <end position="196"/>
    </location>
</feature>
<keyword evidence="7 8" id="KW-0472">Membrane</keyword>